<dbReference type="PROSITE" id="PS01276">
    <property type="entry name" value="PEPTIDASE_U32"/>
    <property type="match status" value="1"/>
</dbReference>
<dbReference type="RefSeq" id="WP_027306496.1">
    <property type="nucleotide sequence ID" value="NZ_CP020867.1"/>
</dbReference>
<dbReference type="Proteomes" id="UP000192902">
    <property type="component" value="Chromosome"/>
</dbReference>
<dbReference type="GO" id="GO:0006508">
    <property type="term" value="P:proteolysis"/>
    <property type="evidence" value="ECO:0007669"/>
    <property type="project" value="UniProtKB-KW"/>
</dbReference>
<evidence type="ECO:0000256" key="3">
    <source>
        <dbReference type="ARBA" id="ARBA00038374"/>
    </source>
</evidence>
<comment type="similarity">
    <text evidence="3">Belongs to the peptidase U32 family.</text>
</comment>
<accession>A0A1W6BWN8</accession>
<dbReference type="STRING" id="1121267.CCUN_0856"/>
<evidence type="ECO:0000256" key="1">
    <source>
        <dbReference type="ARBA" id="ARBA00022670"/>
    </source>
</evidence>
<dbReference type="PANTHER" id="PTHR30217">
    <property type="entry name" value="PEPTIDASE U32 FAMILY"/>
    <property type="match status" value="1"/>
</dbReference>
<evidence type="ECO:0000256" key="2">
    <source>
        <dbReference type="ARBA" id="ARBA00022801"/>
    </source>
</evidence>
<dbReference type="AlphaFoldDB" id="A0A1W6BWN8"/>
<dbReference type="PANTHER" id="PTHR30217:SF6">
    <property type="entry name" value="TRNA HYDROXYLATION PROTEIN P"/>
    <property type="match status" value="1"/>
</dbReference>
<dbReference type="InterPro" id="IPR001539">
    <property type="entry name" value="Peptidase_U32"/>
</dbReference>
<reference evidence="4 5" key="1">
    <citation type="submission" date="2017-04" db="EMBL/GenBank/DDBJ databases">
        <title>Complete genome sequence of the Campylobacter cuniculorum type strain LMG24588.</title>
        <authorList>
            <person name="Miller W.G."/>
            <person name="Yee E."/>
            <person name="Revez J."/>
            <person name="Bono J.L."/>
            <person name="Rossi M."/>
        </authorList>
    </citation>
    <scope>NUCLEOTIDE SEQUENCE [LARGE SCALE GENOMIC DNA]</scope>
    <source>
        <strain evidence="4 5">LMG 24588</strain>
    </source>
</reference>
<proteinExistence type="inferred from homology"/>
<dbReference type="InterPro" id="IPR051454">
    <property type="entry name" value="RNA/ubiquinone_mod_enzymes"/>
</dbReference>
<keyword evidence="1" id="KW-0645">Protease</keyword>
<dbReference type="Pfam" id="PF01136">
    <property type="entry name" value="Peptidase_U32"/>
    <property type="match status" value="1"/>
</dbReference>
<dbReference type="eggNOG" id="COG0826">
    <property type="taxonomic scope" value="Bacteria"/>
</dbReference>
<protein>
    <submittedName>
        <fullName evidence="4">Collagenase-like peptidase, U32 family</fullName>
    </submittedName>
</protein>
<keyword evidence="2" id="KW-0378">Hydrolase</keyword>
<organism evidence="4 5">
    <name type="scientific">Campylobacter cuniculorum DSM 23162 = LMG 24588</name>
    <dbReference type="NCBI Taxonomy" id="1121267"/>
    <lineage>
        <taxon>Bacteria</taxon>
        <taxon>Pseudomonadati</taxon>
        <taxon>Campylobacterota</taxon>
        <taxon>Epsilonproteobacteria</taxon>
        <taxon>Campylobacterales</taxon>
        <taxon>Campylobacteraceae</taxon>
        <taxon>Campylobacter</taxon>
    </lineage>
</organism>
<sequence>MIIPQIVSPAGNFTKLKIALAYGADAVYAGVNHFSLRSRTAKEFDYKSFEEAIEYTHLRGKKFYVTLNGFHLSTQIEGLKRHILKLRAMKPDAFIVASIGIMNLVKEFAPEIALHVSTQANVLNYLDAQVYKNMGAKRIVIARELGLKDAQILKQNCDIELEAFVQGSMCFAYSGRCLISSVQSGRMSNRGSCANDCRFSYELYAKNPENGVLFRLEEDENGTHIFNSKDLNLCSYIEKIMKEDCIDAFKIEGRTKSEYYVAVATRTYKMAILDVLNNQFEPEKYEKEIHTLKNRGFTDGYLISRPFEKNDTQNYITSIEQGTHQVQAFVEDGEFFKCKGKIVPNVAYELLMPLNAKVLECDNELGKIYKKDEKYFVEFKKIISKNHKEFKEIHSGNENQIKMPCKVNEFSFLRKEIE</sequence>
<dbReference type="OrthoDB" id="9807498at2"/>
<evidence type="ECO:0000313" key="4">
    <source>
        <dbReference type="EMBL" id="ARJ56467.1"/>
    </source>
</evidence>
<name>A0A1W6BWN8_9BACT</name>
<evidence type="ECO:0000313" key="5">
    <source>
        <dbReference type="Proteomes" id="UP000192902"/>
    </source>
</evidence>
<gene>
    <name evidence="4" type="ORF">CCUN_0856</name>
</gene>
<dbReference type="KEGG" id="ccun:CCUN_0856"/>
<dbReference type="EMBL" id="CP020867">
    <property type="protein sequence ID" value="ARJ56467.1"/>
    <property type="molecule type" value="Genomic_DNA"/>
</dbReference>
<dbReference type="GO" id="GO:0008233">
    <property type="term" value="F:peptidase activity"/>
    <property type="evidence" value="ECO:0007669"/>
    <property type="project" value="UniProtKB-KW"/>
</dbReference>